<evidence type="ECO:0000313" key="1">
    <source>
        <dbReference type="EMBL" id="MBO2441528.1"/>
    </source>
</evidence>
<dbReference type="EMBL" id="JAGEOK010000020">
    <property type="protein sequence ID" value="MBO2441528.1"/>
    <property type="molecule type" value="Genomic_DNA"/>
</dbReference>
<proteinExistence type="predicted"/>
<dbReference type="Proteomes" id="UP000666915">
    <property type="component" value="Unassembled WGS sequence"/>
</dbReference>
<comment type="caution">
    <text evidence="1">The sequence shown here is derived from an EMBL/GenBank/DDBJ whole genome shotgun (WGS) entry which is preliminary data.</text>
</comment>
<organism evidence="1 2">
    <name type="scientific">Actinomadura nitritigenes</name>
    <dbReference type="NCBI Taxonomy" id="134602"/>
    <lineage>
        <taxon>Bacteria</taxon>
        <taxon>Bacillati</taxon>
        <taxon>Actinomycetota</taxon>
        <taxon>Actinomycetes</taxon>
        <taxon>Streptosporangiales</taxon>
        <taxon>Thermomonosporaceae</taxon>
        <taxon>Actinomadura</taxon>
    </lineage>
</organism>
<reference evidence="1 2" key="1">
    <citation type="submission" date="2021-03" db="EMBL/GenBank/DDBJ databases">
        <authorList>
            <person name="Kanchanasin P."/>
            <person name="Saeng-In P."/>
            <person name="Phongsopitanun W."/>
            <person name="Yuki M."/>
            <person name="Kudo T."/>
            <person name="Ohkuma M."/>
            <person name="Tanasupawat S."/>
        </authorList>
    </citation>
    <scope>NUCLEOTIDE SEQUENCE [LARGE SCALE GENOMIC DNA]</scope>
    <source>
        <strain evidence="1 2">L46</strain>
    </source>
</reference>
<keyword evidence="2" id="KW-1185">Reference proteome</keyword>
<name>A0ABS3R5K4_9ACTN</name>
<evidence type="ECO:0000313" key="2">
    <source>
        <dbReference type="Proteomes" id="UP000666915"/>
    </source>
</evidence>
<protein>
    <submittedName>
        <fullName evidence="1">Uncharacterized protein</fullName>
    </submittedName>
</protein>
<accession>A0ABS3R5K4</accession>
<dbReference type="RefSeq" id="WP_208269891.1">
    <property type="nucleotide sequence ID" value="NZ_BAAAGM010000097.1"/>
</dbReference>
<gene>
    <name evidence="1" type="ORF">J4557_28795</name>
</gene>
<sequence>MTNTQRHRKVCELFTWDVFADGGAGGVTDDRDAARRHVREGLAEAPPGTWGRVRRVALCPLGRAVYVDLGPVAEACRDTASGTVTWREA</sequence>